<keyword evidence="3" id="KW-1185">Reference proteome</keyword>
<dbReference type="EMBL" id="REGN01004716">
    <property type="protein sequence ID" value="RNA16380.1"/>
    <property type="molecule type" value="Genomic_DNA"/>
</dbReference>
<sequence>MNAFVDESNRGFTSRFVRISIPLCGCFLTANNDTILLYIQFLIFLSSLNIPHLFRKYKVTKKVTSSFFPKQENLPLIHNLTHTNSFLIELNKKENRNF</sequence>
<proteinExistence type="predicted"/>
<feature type="transmembrane region" description="Helical" evidence="1">
    <location>
        <begin position="35"/>
        <end position="54"/>
    </location>
</feature>
<keyword evidence="1" id="KW-0812">Transmembrane</keyword>
<keyword evidence="1" id="KW-0472">Membrane</keyword>
<evidence type="ECO:0000313" key="2">
    <source>
        <dbReference type="EMBL" id="RNA16380.1"/>
    </source>
</evidence>
<keyword evidence="1" id="KW-1133">Transmembrane helix</keyword>
<protein>
    <submittedName>
        <fullName evidence="2">Uncharacterized protein</fullName>
    </submittedName>
</protein>
<evidence type="ECO:0000256" key="1">
    <source>
        <dbReference type="SAM" id="Phobius"/>
    </source>
</evidence>
<gene>
    <name evidence="2" type="ORF">BpHYR1_032746</name>
</gene>
<evidence type="ECO:0000313" key="3">
    <source>
        <dbReference type="Proteomes" id="UP000276133"/>
    </source>
</evidence>
<dbReference type="Proteomes" id="UP000276133">
    <property type="component" value="Unassembled WGS sequence"/>
</dbReference>
<accession>A0A3M7QYE0</accession>
<reference evidence="2 3" key="1">
    <citation type="journal article" date="2018" name="Sci. Rep.">
        <title>Genomic signatures of local adaptation to the degree of environmental predictability in rotifers.</title>
        <authorList>
            <person name="Franch-Gras L."/>
            <person name="Hahn C."/>
            <person name="Garcia-Roger E.M."/>
            <person name="Carmona M.J."/>
            <person name="Serra M."/>
            <person name="Gomez A."/>
        </authorList>
    </citation>
    <scope>NUCLEOTIDE SEQUENCE [LARGE SCALE GENOMIC DNA]</scope>
    <source>
        <strain evidence="2">HYR1</strain>
    </source>
</reference>
<organism evidence="2 3">
    <name type="scientific">Brachionus plicatilis</name>
    <name type="common">Marine rotifer</name>
    <name type="synonym">Brachionus muelleri</name>
    <dbReference type="NCBI Taxonomy" id="10195"/>
    <lineage>
        <taxon>Eukaryota</taxon>
        <taxon>Metazoa</taxon>
        <taxon>Spiralia</taxon>
        <taxon>Gnathifera</taxon>
        <taxon>Rotifera</taxon>
        <taxon>Eurotatoria</taxon>
        <taxon>Monogononta</taxon>
        <taxon>Pseudotrocha</taxon>
        <taxon>Ploima</taxon>
        <taxon>Brachionidae</taxon>
        <taxon>Brachionus</taxon>
    </lineage>
</organism>
<dbReference type="AlphaFoldDB" id="A0A3M7QYE0"/>
<comment type="caution">
    <text evidence="2">The sequence shown here is derived from an EMBL/GenBank/DDBJ whole genome shotgun (WGS) entry which is preliminary data.</text>
</comment>
<name>A0A3M7QYE0_BRAPC</name>